<dbReference type="Pfam" id="PF18305">
    <property type="entry name" value="DNA_pol_A_exoN"/>
    <property type="match status" value="1"/>
</dbReference>
<dbReference type="RefSeq" id="WP_344733395.1">
    <property type="nucleotide sequence ID" value="NZ_BAAAZH010000014.1"/>
</dbReference>
<dbReference type="PANTHER" id="PTHR47649">
    <property type="entry name" value="RIBONUCLEASE D"/>
    <property type="match status" value="1"/>
</dbReference>
<feature type="region of interest" description="Disordered" evidence="1">
    <location>
        <begin position="425"/>
        <end position="456"/>
    </location>
</feature>
<dbReference type="SMART" id="SM00341">
    <property type="entry name" value="HRDC"/>
    <property type="match status" value="1"/>
</dbReference>
<evidence type="ECO:0000259" key="2">
    <source>
        <dbReference type="PROSITE" id="PS50967"/>
    </source>
</evidence>
<accession>A0ABP7XIV2</accession>
<name>A0ABP7XIV2_9ACTN</name>
<evidence type="ECO:0000313" key="3">
    <source>
        <dbReference type="EMBL" id="GAA4119340.1"/>
    </source>
</evidence>
<organism evidence="3 4">
    <name type="scientific">Nocardioides fonticola</name>
    <dbReference type="NCBI Taxonomy" id="450363"/>
    <lineage>
        <taxon>Bacteria</taxon>
        <taxon>Bacillati</taxon>
        <taxon>Actinomycetota</taxon>
        <taxon>Actinomycetes</taxon>
        <taxon>Propionibacteriales</taxon>
        <taxon>Nocardioidaceae</taxon>
        <taxon>Nocardioides</taxon>
    </lineage>
</organism>
<reference evidence="4" key="1">
    <citation type="journal article" date="2019" name="Int. J. Syst. Evol. Microbiol.">
        <title>The Global Catalogue of Microorganisms (GCM) 10K type strain sequencing project: providing services to taxonomists for standard genome sequencing and annotation.</title>
        <authorList>
            <consortium name="The Broad Institute Genomics Platform"/>
            <consortium name="The Broad Institute Genome Sequencing Center for Infectious Disease"/>
            <person name="Wu L."/>
            <person name="Ma J."/>
        </authorList>
    </citation>
    <scope>NUCLEOTIDE SEQUENCE [LARGE SCALE GENOMIC DNA]</scope>
    <source>
        <strain evidence="4">JCM 16703</strain>
    </source>
</reference>
<dbReference type="InterPro" id="IPR044876">
    <property type="entry name" value="HRDC_dom_sf"/>
</dbReference>
<evidence type="ECO:0000313" key="4">
    <source>
        <dbReference type="Proteomes" id="UP001501495"/>
    </source>
</evidence>
<dbReference type="InterPro" id="IPR010997">
    <property type="entry name" value="HRDC-like_sf"/>
</dbReference>
<dbReference type="InterPro" id="IPR012337">
    <property type="entry name" value="RNaseH-like_sf"/>
</dbReference>
<gene>
    <name evidence="3" type="ORF">GCM10022215_21720</name>
</gene>
<dbReference type="Proteomes" id="UP001501495">
    <property type="component" value="Unassembled WGS sequence"/>
</dbReference>
<dbReference type="InterPro" id="IPR036397">
    <property type="entry name" value="RNaseH_sf"/>
</dbReference>
<dbReference type="EMBL" id="BAAAZH010000014">
    <property type="protein sequence ID" value="GAA4119340.1"/>
    <property type="molecule type" value="Genomic_DNA"/>
</dbReference>
<dbReference type="SMART" id="SM00474">
    <property type="entry name" value="35EXOc"/>
    <property type="match status" value="1"/>
</dbReference>
<proteinExistence type="predicted"/>
<dbReference type="CDD" id="cd06142">
    <property type="entry name" value="RNaseD_exo"/>
    <property type="match status" value="1"/>
</dbReference>
<dbReference type="Gene3D" id="1.10.150.80">
    <property type="entry name" value="HRDC domain"/>
    <property type="match status" value="2"/>
</dbReference>
<keyword evidence="4" id="KW-1185">Reference proteome</keyword>
<feature type="compositionally biased region" description="Acidic residues" evidence="1">
    <location>
        <begin position="425"/>
        <end position="440"/>
    </location>
</feature>
<dbReference type="Gene3D" id="3.30.420.10">
    <property type="entry name" value="Ribonuclease H-like superfamily/Ribonuclease H"/>
    <property type="match status" value="1"/>
</dbReference>
<feature type="domain" description="HRDC" evidence="2">
    <location>
        <begin position="239"/>
        <end position="319"/>
    </location>
</feature>
<dbReference type="Pfam" id="PF00570">
    <property type="entry name" value="HRDC"/>
    <property type="match status" value="1"/>
</dbReference>
<dbReference type="InterPro" id="IPR041605">
    <property type="entry name" value="Exo_C"/>
</dbReference>
<feature type="compositionally biased region" description="Low complexity" evidence="1">
    <location>
        <begin position="441"/>
        <end position="456"/>
    </location>
</feature>
<dbReference type="PROSITE" id="PS50967">
    <property type="entry name" value="HRDC"/>
    <property type="match status" value="1"/>
</dbReference>
<dbReference type="InterPro" id="IPR002562">
    <property type="entry name" value="3'-5'_exonuclease_dom"/>
</dbReference>
<dbReference type="SUPFAM" id="SSF47819">
    <property type="entry name" value="HRDC-like"/>
    <property type="match status" value="1"/>
</dbReference>
<comment type="caution">
    <text evidence="3">The sequence shown here is derived from an EMBL/GenBank/DDBJ whole genome shotgun (WGS) entry which is preliminary data.</text>
</comment>
<dbReference type="InterPro" id="IPR051086">
    <property type="entry name" value="RNase_D-like"/>
</dbReference>
<dbReference type="Pfam" id="PF01612">
    <property type="entry name" value="DNA_pol_A_exo1"/>
    <property type="match status" value="1"/>
</dbReference>
<dbReference type="InterPro" id="IPR002121">
    <property type="entry name" value="HRDC_dom"/>
</dbReference>
<dbReference type="SUPFAM" id="SSF53098">
    <property type="entry name" value="Ribonuclease H-like"/>
    <property type="match status" value="1"/>
</dbReference>
<protein>
    <submittedName>
        <fullName evidence="3">Ribonuclease D</fullName>
    </submittedName>
</protein>
<dbReference type="PANTHER" id="PTHR47649:SF1">
    <property type="entry name" value="RIBONUCLEASE D"/>
    <property type="match status" value="1"/>
</dbReference>
<sequence>MSAEGPTPETPIDEGAGAAAEPVPVPLLELRDGLPGVVDTEAALAECCAAIAAGTGPVAIDAERASGYRYSNRAYLIQLRRAGATTYLIDPIAFDSLQPLQDAIGDAEWILHAATQDLPCLAEVGLHPAALFDTELAGRLLGYPRVGLATLVETILGAGMKKEHSAVDWSTRPLPAPWLEYAALDVEVLLELREHLVAQLEAAGKTEWARQEFEHLRGFEPGVRAEAWRRTSGLHRVRGRRGLGAVKALWEVRDELARQRDVTPGRILPDAAIVVAASALPQDRGALLSLRGFHGRGAERYANRWVSALREVAALPEEDLPARAPRTDGPPVPRAWAEKDPVAARRLSRARTTTSARAEELELPVENLLTPDSLRRLLWTPPRTREPEALAAAVAEQLAGYGARPWQIELATPLLVEAIIRADIEPEPGAEDAEDAEDAGDAAAGDTDGPDGTAED</sequence>
<evidence type="ECO:0000256" key="1">
    <source>
        <dbReference type="SAM" id="MobiDB-lite"/>
    </source>
</evidence>